<name>A0A7V2SHZ6_9BACT</name>
<dbReference type="InterPro" id="IPR016024">
    <property type="entry name" value="ARM-type_fold"/>
</dbReference>
<accession>A0A7V2SHZ6</accession>
<proteinExistence type="predicted"/>
<keyword evidence="1" id="KW-1133">Transmembrane helix</keyword>
<reference evidence="2" key="1">
    <citation type="journal article" date="2020" name="mSystems">
        <title>Genome- and Community-Level Interaction Insights into Carbon Utilization and Element Cycling Functions of Hydrothermarchaeota in Hydrothermal Sediment.</title>
        <authorList>
            <person name="Zhou Z."/>
            <person name="Liu Y."/>
            <person name="Xu W."/>
            <person name="Pan J."/>
            <person name="Luo Z.H."/>
            <person name="Li M."/>
        </authorList>
    </citation>
    <scope>NUCLEOTIDE SEQUENCE [LARGE SCALE GENOMIC DNA]</scope>
    <source>
        <strain evidence="2">HyVt-513</strain>
    </source>
</reference>
<dbReference type="SUPFAM" id="SSF48371">
    <property type="entry name" value="ARM repeat"/>
    <property type="match status" value="1"/>
</dbReference>
<dbReference type="Proteomes" id="UP000885722">
    <property type="component" value="Unassembled WGS sequence"/>
</dbReference>
<evidence type="ECO:0000256" key="1">
    <source>
        <dbReference type="SAM" id="Phobius"/>
    </source>
</evidence>
<evidence type="ECO:0000313" key="2">
    <source>
        <dbReference type="EMBL" id="HFC03382.1"/>
    </source>
</evidence>
<protein>
    <recommendedName>
        <fullName evidence="3">HEAT repeat domain-containing protein</fullName>
    </recommendedName>
</protein>
<sequence length="371" mass="43159">MAIQNGPIIHYAQLGILLFLILSVGGLILLALLKTLIDRYFTRLDREKSRWQKLIGHALETRTVRIDPTPQTRQEAIGFAMAMAEFTPATPAEYRHFCRLIRQLKIDERLADAYLHALLGYRRAFYLSLLSDLPCSHQRPLFLKIIEEEEDHRFYSLAIYALSKTVGNPHEAGEFLEILTETGHRHHLGRNYCELLIFVAFRHLDSEALEQTINRFLSTPTKHHILRCVTEALGRFRRPEMAPLLLRIHRARPEDGELLAAVIRSLFLARAQSCDLVREALRRDELPVRITCAKFGLDLCPSSREVLAELLRYFFDENHYVRQNIYRACRRHRIAKETILGLVERYFPEKASDRFFREMMETYDANEGTAA</sequence>
<organism evidence="2">
    <name type="scientific">Nitratifractor salsuginis</name>
    <dbReference type="NCBI Taxonomy" id="269261"/>
    <lineage>
        <taxon>Bacteria</taxon>
        <taxon>Pseudomonadati</taxon>
        <taxon>Campylobacterota</taxon>
        <taxon>Epsilonproteobacteria</taxon>
        <taxon>Campylobacterales</taxon>
        <taxon>Sulfurovaceae</taxon>
        <taxon>Nitratifractor</taxon>
    </lineage>
</organism>
<keyword evidence="1" id="KW-0812">Transmembrane</keyword>
<evidence type="ECO:0008006" key="3">
    <source>
        <dbReference type="Google" id="ProtNLM"/>
    </source>
</evidence>
<gene>
    <name evidence="2" type="ORF">ENJ74_00790</name>
</gene>
<keyword evidence="1" id="KW-0472">Membrane</keyword>
<dbReference type="AlphaFoldDB" id="A0A7V2SHZ6"/>
<feature type="transmembrane region" description="Helical" evidence="1">
    <location>
        <begin position="12"/>
        <end position="33"/>
    </location>
</feature>
<comment type="caution">
    <text evidence="2">The sequence shown here is derived from an EMBL/GenBank/DDBJ whole genome shotgun (WGS) entry which is preliminary data.</text>
</comment>
<dbReference type="EMBL" id="DRNO01000057">
    <property type="protein sequence ID" value="HFC03382.1"/>
    <property type="molecule type" value="Genomic_DNA"/>
</dbReference>